<dbReference type="Proteomes" id="UP000011602">
    <property type="component" value="Unassembled WGS sequence"/>
</dbReference>
<gene>
    <name evidence="3" type="ORF">C493_03502</name>
</gene>
<evidence type="ECO:0000256" key="1">
    <source>
        <dbReference type="SAM" id="MobiDB-lite"/>
    </source>
</evidence>
<proteinExistence type="predicted"/>
<dbReference type="GO" id="GO:0005975">
    <property type="term" value="P:carbohydrate metabolic process"/>
    <property type="evidence" value="ECO:0007669"/>
    <property type="project" value="InterPro"/>
</dbReference>
<feature type="region of interest" description="Disordered" evidence="1">
    <location>
        <begin position="116"/>
        <end position="153"/>
    </location>
</feature>
<protein>
    <submittedName>
        <fullName evidence="3">Glycoside hydrolase family protein</fullName>
    </submittedName>
</protein>
<dbReference type="InterPro" id="IPR050546">
    <property type="entry name" value="Glycosyl_Hydrlase_16"/>
</dbReference>
<dbReference type="OrthoDB" id="8638at2157"/>
<dbReference type="Gene3D" id="2.60.120.200">
    <property type="match status" value="1"/>
</dbReference>
<keyword evidence="4" id="KW-1185">Reference proteome</keyword>
<dbReference type="PROSITE" id="PS51257">
    <property type="entry name" value="PROKAR_LIPOPROTEIN"/>
    <property type="match status" value="1"/>
</dbReference>
<evidence type="ECO:0000313" key="4">
    <source>
        <dbReference type="Proteomes" id="UP000011602"/>
    </source>
</evidence>
<dbReference type="RefSeq" id="WP_007258010.1">
    <property type="nucleotide sequence ID" value="NZ_AOHZ01000017.1"/>
</dbReference>
<dbReference type="InterPro" id="IPR013320">
    <property type="entry name" value="ConA-like_dom_sf"/>
</dbReference>
<evidence type="ECO:0000313" key="3">
    <source>
        <dbReference type="EMBL" id="ELY60737.1"/>
    </source>
</evidence>
<dbReference type="SUPFAM" id="SSF49899">
    <property type="entry name" value="Concanavalin A-like lectins/glucanases"/>
    <property type="match status" value="1"/>
</dbReference>
<accession>L9XGJ7</accession>
<sequence>MTRNTDTPFRRTVLRTGAAAVAAFGAGCFSAPDETDPADNETSDDETIPDVPPEDDDELELVFEDWFEENTVDAGVWETEFPWGERIHNFNAYASTNNSYVYDDRLVLEAREEERYIGDLEEADQSRDVGGPDEETEGDDDDDERDEEQSDVVPYTTGVATPYRSFSPGFIEGRIRVPPTVDGFWPAFWLTPDDAWPPEIDIFEFFGSDPCAYVNYHYRDSEGSITDDQASYCDSTFSDDFHEYAVDWREDRIVWYIDGEEVYRFDDEEYISTTEMRLILNFGVDASFIGEPSSDDLPAYMEIDWVRAWER</sequence>
<dbReference type="eggNOG" id="arCOG09822">
    <property type="taxonomic scope" value="Archaea"/>
</dbReference>
<feature type="compositionally biased region" description="Acidic residues" evidence="1">
    <location>
        <begin position="33"/>
        <end position="55"/>
    </location>
</feature>
<dbReference type="PROSITE" id="PS51318">
    <property type="entry name" value="TAT"/>
    <property type="match status" value="1"/>
</dbReference>
<name>L9XGJ7_9EURY</name>
<dbReference type="GO" id="GO:0004553">
    <property type="term" value="F:hydrolase activity, hydrolyzing O-glycosyl compounds"/>
    <property type="evidence" value="ECO:0007669"/>
    <property type="project" value="InterPro"/>
</dbReference>
<dbReference type="CDD" id="cd08023">
    <property type="entry name" value="GH16_laminarinase_like"/>
    <property type="match status" value="1"/>
</dbReference>
<evidence type="ECO:0000259" key="2">
    <source>
        <dbReference type="PROSITE" id="PS51762"/>
    </source>
</evidence>
<dbReference type="PANTHER" id="PTHR10963">
    <property type="entry name" value="GLYCOSYL HYDROLASE-RELATED"/>
    <property type="match status" value="1"/>
</dbReference>
<organism evidence="3 4">
    <name type="scientific">Natronolimnohabitans innermongolicus JCM 12255</name>
    <dbReference type="NCBI Taxonomy" id="1227499"/>
    <lineage>
        <taxon>Archaea</taxon>
        <taxon>Methanobacteriati</taxon>
        <taxon>Methanobacteriota</taxon>
        <taxon>Stenosarchaea group</taxon>
        <taxon>Halobacteria</taxon>
        <taxon>Halobacteriales</taxon>
        <taxon>Natrialbaceae</taxon>
        <taxon>Natronolimnohabitans</taxon>
    </lineage>
</organism>
<dbReference type="EMBL" id="AOHZ01000017">
    <property type="protein sequence ID" value="ELY60737.1"/>
    <property type="molecule type" value="Genomic_DNA"/>
</dbReference>
<dbReference type="STRING" id="1227499.C493_03502"/>
<reference evidence="3 4" key="1">
    <citation type="journal article" date="2014" name="PLoS Genet.">
        <title>Phylogenetically driven sequencing of extremely halophilic archaea reveals strategies for static and dynamic osmo-response.</title>
        <authorList>
            <person name="Becker E.A."/>
            <person name="Seitzer P.M."/>
            <person name="Tritt A."/>
            <person name="Larsen D."/>
            <person name="Krusor M."/>
            <person name="Yao A.I."/>
            <person name="Wu D."/>
            <person name="Madern D."/>
            <person name="Eisen J.A."/>
            <person name="Darling A.E."/>
            <person name="Facciotti M.T."/>
        </authorList>
    </citation>
    <scope>NUCLEOTIDE SEQUENCE [LARGE SCALE GENOMIC DNA]</scope>
    <source>
        <strain evidence="3 4">JCM 12255</strain>
    </source>
</reference>
<keyword evidence="3" id="KW-0378">Hydrolase</keyword>
<dbReference type="Pfam" id="PF00722">
    <property type="entry name" value="Glyco_hydro_16"/>
    <property type="match status" value="1"/>
</dbReference>
<dbReference type="AlphaFoldDB" id="L9XGJ7"/>
<dbReference type="PROSITE" id="PS51762">
    <property type="entry name" value="GH16_2"/>
    <property type="match status" value="1"/>
</dbReference>
<dbReference type="InterPro" id="IPR000757">
    <property type="entry name" value="Beta-glucanase-like"/>
</dbReference>
<dbReference type="PANTHER" id="PTHR10963:SF60">
    <property type="entry name" value="GRAM-NEGATIVE BACTERIA-BINDING PROTEIN 1-RELATED"/>
    <property type="match status" value="1"/>
</dbReference>
<dbReference type="InterPro" id="IPR006311">
    <property type="entry name" value="TAT_signal"/>
</dbReference>
<comment type="caution">
    <text evidence="3">The sequence shown here is derived from an EMBL/GenBank/DDBJ whole genome shotgun (WGS) entry which is preliminary data.</text>
</comment>
<feature type="domain" description="GH16" evidence="2">
    <location>
        <begin position="44"/>
        <end position="311"/>
    </location>
</feature>
<feature type="compositionally biased region" description="Acidic residues" evidence="1">
    <location>
        <begin position="131"/>
        <end position="150"/>
    </location>
</feature>
<feature type="region of interest" description="Disordered" evidence="1">
    <location>
        <begin position="30"/>
        <end position="55"/>
    </location>
</feature>